<evidence type="ECO:0000313" key="3">
    <source>
        <dbReference type="Proteomes" id="UP000094197"/>
    </source>
</evidence>
<dbReference type="Proteomes" id="UP000094197">
    <property type="component" value="Chromosome 1"/>
</dbReference>
<dbReference type="GO" id="GO:0016747">
    <property type="term" value="F:acyltransferase activity, transferring groups other than amino-acyl groups"/>
    <property type="evidence" value="ECO:0007669"/>
    <property type="project" value="InterPro"/>
</dbReference>
<evidence type="ECO:0000259" key="1">
    <source>
        <dbReference type="PROSITE" id="PS51186"/>
    </source>
</evidence>
<dbReference type="AlphaFoldDB" id="A0A1D7V0Q1"/>
<name>A0A1D7V0Q1_9LEPT</name>
<dbReference type="SUPFAM" id="SSF55729">
    <property type="entry name" value="Acyl-CoA N-acyltransferases (Nat)"/>
    <property type="match status" value="1"/>
</dbReference>
<dbReference type="InterPro" id="IPR016181">
    <property type="entry name" value="Acyl_CoA_acyltransferase"/>
</dbReference>
<dbReference type="Gene3D" id="3.40.630.30">
    <property type="match status" value="1"/>
</dbReference>
<feature type="domain" description="N-acetyltransferase" evidence="1">
    <location>
        <begin position="1"/>
        <end position="146"/>
    </location>
</feature>
<dbReference type="KEGG" id="laj:A0128_17120"/>
<dbReference type="PROSITE" id="PS51186">
    <property type="entry name" value="GNAT"/>
    <property type="match status" value="1"/>
</dbReference>
<keyword evidence="3" id="KW-1185">Reference proteome</keyword>
<dbReference type="EMBL" id="CP015217">
    <property type="protein sequence ID" value="AOP35409.1"/>
    <property type="molecule type" value="Genomic_DNA"/>
</dbReference>
<dbReference type="InterPro" id="IPR000182">
    <property type="entry name" value="GNAT_dom"/>
</dbReference>
<protein>
    <recommendedName>
        <fullName evidence="1">N-acetyltransferase domain-containing protein</fullName>
    </recommendedName>
</protein>
<organism evidence="2 3">
    <name type="scientific">Leptospira tipperaryensis</name>
    <dbReference type="NCBI Taxonomy" id="2564040"/>
    <lineage>
        <taxon>Bacteria</taxon>
        <taxon>Pseudomonadati</taxon>
        <taxon>Spirochaetota</taxon>
        <taxon>Spirochaetia</taxon>
        <taxon>Leptospirales</taxon>
        <taxon>Leptospiraceae</taxon>
        <taxon>Leptospira</taxon>
    </lineage>
</organism>
<evidence type="ECO:0000313" key="2">
    <source>
        <dbReference type="EMBL" id="AOP35409.1"/>
    </source>
</evidence>
<dbReference type="CDD" id="cd04301">
    <property type="entry name" value="NAT_SF"/>
    <property type="match status" value="1"/>
</dbReference>
<dbReference type="RefSeq" id="WP_069608612.1">
    <property type="nucleotide sequence ID" value="NZ_CP015217.1"/>
</dbReference>
<sequence>MKFIPIKSDSSELLELEKNVIVEDVVASVLQMYNASEQLPLEPWIAYLYVQGNDVLGTCAFKSPPQEGQVEIAYFVFPEYEGKGLGTFFAAFLVAQARLAFPQVIVMAQTLPENNASTRILERLNFEKTGESIHPEDGKIWQWSRR</sequence>
<dbReference type="Pfam" id="PF13302">
    <property type="entry name" value="Acetyltransf_3"/>
    <property type="match status" value="1"/>
</dbReference>
<reference evidence="2 3" key="1">
    <citation type="submission" date="2016-04" db="EMBL/GenBank/DDBJ databases">
        <title>Complete genome seqeunce of Leptospira alstonii serovar Room22.</title>
        <authorList>
            <person name="Nally J.E."/>
            <person name="Bayles D.O."/>
            <person name="Hurley D."/>
            <person name="Fanning S."/>
            <person name="McMahon B.J."/>
            <person name="Arent Z."/>
        </authorList>
    </citation>
    <scope>NUCLEOTIDE SEQUENCE [LARGE SCALE GENOMIC DNA]</scope>
    <source>
        <strain evidence="2 3">GWTS #1</strain>
    </source>
</reference>
<accession>A0A1D7V0Q1</accession>
<dbReference type="OrthoDB" id="9785602at2"/>
<gene>
    <name evidence="2" type="ORF">A0128_17120</name>
</gene>
<proteinExistence type="predicted"/>